<dbReference type="Pfam" id="PF24437">
    <property type="entry name" value="INTS7_HB"/>
    <property type="match status" value="1"/>
</dbReference>
<name>A0A146KV74_LYGHE</name>
<dbReference type="Gene3D" id="1.25.10.10">
    <property type="entry name" value="Leucine-rich Repeat Variant"/>
    <property type="match status" value="1"/>
</dbReference>
<dbReference type="GO" id="GO:0034472">
    <property type="term" value="P:snRNA 3'-end processing"/>
    <property type="evidence" value="ECO:0007669"/>
    <property type="project" value="TreeGrafter"/>
</dbReference>
<dbReference type="AlphaFoldDB" id="A0A146KV74"/>
<dbReference type="Pfam" id="PF22965">
    <property type="entry name" value="INTS7_C"/>
    <property type="match status" value="1"/>
</dbReference>
<evidence type="ECO:0000256" key="5">
    <source>
        <dbReference type="ARBA" id="ARBA00022490"/>
    </source>
</evidence>
<dbReference type="PANTHER" id="PTHR13322:SF2">
    <property type="entry name" value="INTEGRATOR COMPLEX SUBUNIT 7"/>
    <property type="match status" value="1"/>
</dbReference>
<feature type="domain" description="Integrator complex subunit 7 helical bundle" evidence="9">
    <location>
        <begin position="532"/>
        <end position="706"/>
    </location>
</feature>
<comment type="subcellular location">
    <subcellularLocation>
        <location evidence="2">Cytoplasm</location>
    </subcellularLocation>
    <subcellularLocation>
        <location evidence="1">Nucleus</location>
    </subcellularLocation>
</comment>
<feature type="domain" description="Integrator complex subunit 7 N-terminal" evidence="8">
    <location>
        <begin position="24"/>
        <end position="529"/>
    </location>
</feature>
<evidence type="ECO:0000256" key="6">
    <source>
        <dbReference type="ARBA" id="ARBA00023242"/>
    </source>
</evidence>
<dbReference type="Pfam" id="PF24436">
    <property type="entry name" value="INTS7_N"/>
    <property type="match status" value="1"/>
</dbReference>
<evidence type="ECO:0000259" key="8">
    <source>
        <dbReference type="Pfam" id="PF24436"/>
    </source>
</evidence>
<evidence type="ECO:0000313" key="11">
    <source>
        <dbReference type="EMBL" id="JAQ06818.1"/>
    </source>
</evidence>
<dbReference type="InterPro" id="IPR056517">
    <property type="entry name" value="INTS7_HB"/>
</dbReference>
<dbReference type="PANTHER" id="PTHR13322">
    <property type="entry name" value="C1ORF73 PROTEIN"/>
    <property type="match status" value="1"/>
</dbReference>
<dbReference type="SUPFAM" id="SSF48371">
    <property type="entry name" value="ARM repeat"/>
    <property type="match status" value="1"/>
</dbReference>
<feature type="domain" description="Integrator complex subunit 7 C-terminal" evidence="7">
    <location>
        <begin position="791"/>
        <end position="903"/>
    </location>
</feature>
<dbReference type="InterPro" id="IPR011989">
    <property type="entry name" value="ARM-like"/>
</dbReference>
<evidence type="ECO:0000313" key="10">
    <source>
        <dbReference type="EMBL" id="JAP99524.1"/>
    </source>
</evidence>
<evidence type="ECO:0000259" key="9">
    <source>
        <dbReference type="Pfam" id="PF24437"/>
    </source>
</evidence>
<gene>
    <name evidence="10" type="primary">INTS7_0</name>
    <name evidence="11" type="synonym">INTS7_1</name>
    <name evidence="10" type="ORF">g.76215</name>
    <name evidence="11" type="ORF">g.76217</name>
</gene>
<keyword evidence="6" id="KW-0539">Nucleus</keyword>
<accession>A0A146KV74</accession>
<reference evidence="10" key="1">
    <citation type="journal article" date="2016" name="Gigascience">
        <title>De novo construction of an expanded transcriptome assembly for the western tarnished plant bug, Lygus hesperus.</title>
        <authorList>
            <person name="Tassone E.E."/>
            <person name="Geib S.M."/>
            <person name="Hall B."/>
            <person name="Fabrick J.A."/>
            <person name="Brent C.S."/>
            <person name="Hull J.J."/>
        </authorList>
    </citation>
    <scope>NUCLEOTIDE SEQUENCE</scope>
</reference>
<organism evidence="10">
    <name type="scientific">Lygus hesperus</name>
    <name type="common">Western plant bug</name>
    <dbReference type="NCBI Taxonomy" id="30085"/>
    <lineage>
        <taxon>Eukaryota</taxon>
        <taxon>Metazoa</taxon>
        <taxon>Ecdysozoa</taxon>
        <taxon>Arthropoda</taxon>
        <taxon>Hexapoda</taxon>
        <taxon>Insecta</taxon>
        <taxon>Pterygota</taxon>
        <taxon>Neoptera</taxon>
        <taxon>Paraneoptera</taxon>
        <taxon>Hemiptera</taxon>
        <taxon>Heteroptera</taxon>
        <taxon>Panheteroptera</taxon>
        <taxon>Cimicomorpha</taxon>
        <taxon>Miridae</taxon>
        <taxon>Mirini</taxon>
        <taxon>Lygus</taxon>
    </lineage>
</organism>
<evidence type="ECO:0000256" key="1">
    <source>
        <dbReference type="ARBA" id="ARBA00004123"/>
    </source>
</evidence>
<dbReference type="InterPro" id="IPR033060">
    <property type="entry name" value="INTS7"/>
</dbReference>
<dbReference type="EMBL" id="GDHC01011811">
    <property type="protein sequence ID" value="JAQ06818.1"/>
    <property type="molecule type" value="Transcribed_RNA"/>
</dbReference>
<proteinExistence type="inferred from homology"/>
<comment type="similarity">
    <text evidence="3">Belongs to the Integrator subunit 7 family.</text>
</comment>
<dbReference type="InterPro" id="IPR056516">
    <property type="entry name" value="INTS7_N"/>
</dbReference>
<evidence type="ECO:0000256" key="4">
    <source>
        <dbReference type="ARBA" id="ARBA00015336"/>
    </source>
</evidence>
<evidence type="ECO:0000256" key="2">
    <source>
        <dbReference type="ARBA" id="ARBA00004496"/>
    </source>
</evidence>
<dbReference type="InterPro" id="IPR016024">
    <property type="entry name" value="ARM-type_fold"/>
</dbReference>
<protein>
    <recommendedName>
        <fullName evidence="4">Integrator complex subunit 7</fullName>
    </recommendedName>
</protein>
<dbReference type="GO" id="GO:0005737">
    <property type="term" value="C:cytoplasm"/>
    <property type="evidence" value="ECO:0007669"/>
    <property type="project" value="UniProtKB-SubCell"/>
</dbReference>
<dbReference type="GO" id="GO:0032039">
    <property type="term" value="C:integrator complex"/>
    <property type="evidence" value="ECO:0007669"/>
    <property type="project" value="InterPro"/>
</dbReference>
<sequence>MSGLRFSSFNEALGEPEHDANSALTELDKGLRSGRVGEQCEAIVRFPRLFEKYPFPILINSSFLKLADVFRVGNNFLRLWVLRVCQQSEKHLDKILNVDEFVRRIFSVIHSNDPVARSLTLQTLGSIAGVIPERQQVHHSIRRSLDSHDSVEVEAAIYAAMQFAAQSKSFALGMCDKISDMIRGIATPAHMKLLLIPILQHMHHDTSTAAMVRKVCTDLLAKYPAKDFVITTLNTLTKLAAATLVDIPSQVELLLHYLMNDNRWSVKKASLLGLHQMAKVGPHLWPAHCVTEAIRVARTSTHQGVVSYTLDIFIVLTQSSVICKEYAESDSELMQLCQETCYSSNSMVSAKSVKIITHMVNYCFEEGLPISDVEEHISTVESLLLLQVSCKDNEIGDYVLKIVLQCAITLCRVHRPLAHRYVELIATQIAHVSGKHLRILCEALGGIAGLEPGALEAYTPEILFRITQTTSESLYEERVPTMVMLCTLIFQTVPPSQWIGIHQSAIDSALEQTDFWAHYKIARAAARYGNFEVAANIWSNLKGKVSSEHLHFWLTALVHISQAEATLSSKGTLLDRLSASLTCYHKCIAALRAGSSPTNTLAFQCEYSTLRCELLQCFLQLVSCCHSLCFAPPPAIAVAIVNNTRDELQRCGHVTNQLRKCAKEFKTCGEMYWKLYQSAFDADPVSLTNIQIMQHICMLMAHSIDSSAQLNYQGDEPALNLSSQDMSLESQLMLEVCKNASLLTKHLDPQLKNVVSHQHVECLMGQVEVFLKSPLCLPRYFFQVLQSTSVKLAVSPQPRVSGEWITVTSGSQLAVKVEGVIQHGSKPGLFRCVEKVIVTLNTQPTAKANVNEKIPETMLNLTQTVVPHRDFFSAQFLVSLGPGSVQALVTVGASVVDQTGVAWQTGPKSTLTLKQHEDPISRAH</sequence>
<evidence type="ECO:0000259" key="7">
    <source>
        <dbReference type="Pfam" id="PF22965"/>
    </source>
</evidence>
<keyword evidence="5" id="KW-0963">Cytoplasm</keyword>
<dbReference type="EMBL" id="GDHC01019104">
    <property type="protein sequence ID" value="JAP99524.1"/>
    <property type="molecule type" value="Transcribed_RNA"/>
</dbReference>
<dbReference type="InterPro" id="IPR054519">
    <property type="entry name" value="INTS7_C"/>
</dbReference>
<evidence type="ECO:0000256" key="3">
    <source>
        <dbReference type="ARBA" id="ARBA00008565"/>
    </source>
</evidence>